<dbReference type="InterPro" id="IPR058792">
    <property type="entry name" value="Beta-barrel_RND_2"/>
</dbReference>
<dbReference type="InterPro" id="IPR006143">
    <property type="entry name" value="RND_pump_MFP"/>
</dbReference>
<keyword evidence="2" id="KW-0175">Coiled coil</keyword>
<dbReference type="Pfam" id="PF25954">
    <property type="entry name" value="Beta-barrel_RND_2"/>
    <property type="match status" value="1"/>
</dbReference>
<dbReference type="Pfam" id="PF25989">
    <property type="entry name" value="YknX_C"/>
    <property type="match status" value="1"/>
</dbReference>
<sequence>MAGKSRPAGFDLKPDDLKYSLWQIFKNANNDIFMKIGKIFSNHLSRARLTGLGLTALLIIFFIVFWVYGQEKNPAGQAQEKNPTLVNVVDIDLEQEEKSEIKAVGAVRPDNAVEVVAQSGGTVVSLDFKVGDEIRQNQILARLNNETALISYQNSLTGENNARLSQLQTAKLADESVRQAEISVQRGLESVRQAEITLANAQNNLSNASDSLDKSVQDQKQAALLAWPDYLNISKNGLDQIDYLLDVDNTNVRLPGLAGNFSALDPAQATRAEASFISARTAYERTSVWPATEENIIIALENAISLMKSVQQAISQAVLALDKTVTDSQFSESAKQGQKASLNSLSALLTQNLNLADRSLSALENIELNRKQQLDPLASAVASAQKQLDLARLAHETSLAGIDAARQSKTQQNQIGQAAIDGASGQSYLLAEQVAKLTIKAPIAGRATAQYVSIGTELSPGQKIGQIAQTDRLKIEINLPATDVYRLTLGQPALMNGDLEGTVAQIAPAADPITKKVRVEIAFDNHNEDLIAGTFVPVSLPIRLLSGEKTGAVFVPLRAVILSQTENFVFLERDGRAVKTLVALGQADGALVEITRGLNHGDRLIVENNKNLADGDPITVAR</sequence>
<dbReference type="PANTHER" id="PTHR30469:SF15">
    <property type="entry name" value="HLYD FAMILY OF SECRETION PROTEINS"/>
    <property type="match status" value="1"/>
</dbReference>
<dbReference type="Gene3D" id="2.40.50.100">
    <property type="match status" value="2"/>
</dbReference>
<evidence type="ECO:0000259" key="6">
    <source>
        <dbReference type="Pfam" id="PF25989"/>
    </source>
</evidence>
<evidence type="ECO:0000256" key="1">
    <source>
        <dbReference type="ARBA" id="ARBA00009477"/>
    </source>
</evidence>
<organism evidence="7 8">
    <name type="scientific">Candidatus Falkowbacteria bacterium CG23_combo_of_CG06-09_8_20_14_all_49_15</name>
    <dbReference type="NCBI Taxonomy" id="1974572"/>
    <lineage>
        <taxon>Bacteria</taxon>
        <taxon>Candidatus Falkowiibacteriota</taxon>
    </lineage>
</organism>
<dbReference type="GO" id="GO:0015562">
    <property type="term" value="F:efflux transmembrane transporter activity"/>
    <property type="evidence" value="ECO:0007669"/>
    <property type="project" value="TreeGrafter"/>
</dbReference>
<keyword evidence="3" id="KW-0812">Transmembrane</keyword>
<feature type="domain" description="Multidrug resistance protein MdtA-like barrel-sandwich hybrid" evidence="4">
    <location>
        <begin position="111"/>
        <end position="465"/>
    </location>
</feature>
<dbReference type="EMBL" id="PCSD01000091">
    <property type="protein sequence ID" value="PIP33569.1"/>
    <property type="molecule type" value="Genomic_DNA"/>
</dbReference>
<protein>
    <submittedName>
        <fullName evidence="7">Uncharacterized protein</fullName>
    </submittedName>
</protein>
<dbReference type="Gene3D" id="1.10.287.470">
    <property type="entry name" value="Helix hairpin bin"/>
    <property type="match status" value="2"/>
</dbReference>
<dbReference type="SUPFAM" id="SSF111369">
    <property type="entry name" value="HlyD-like secretion proteins"/>
    <property type="match status" value="2"/>
</dbReference>
<gene>
    <name evidence="7" type="ORF">COX22_03695</name>
</gene>
<dbReference type="NCBIfam" id="TIGR01730">
    <property type="entry name" value="RND_mfp"/>
    <property type="match status" value="1"/>
</dbReference>
<feature type="transmembrane region" description="Helical" evidence="3">
    <location>
        <begin position="49"/>
        <end position="69"/>
    </location>
</feature>
<dbReference type="AlphaFoldDB" id="A0A2G9ZK68"/>
<evidence type="ECO:0000256" key="3">
    <source>
        <dbReference type="SAM" id="Phobius"/>
    </source>
</evidence>
<feature type="coiled-coil region" evidence="2">
    <location>
        <begin position="191"/>
        <end position="218"/>
    </location>
</feature>
<proteinExistence type="inferred from homology"/>
<dbReference type="GO" id="GO:1990281">
    <property type="term" value="C:efflux pump complex"/>
    <property type="evidence" value="ECO:0007669"/>
    <property type="project" value="TreeGrafter"/>
</dbReference>
<feature type="domain" description="YknX-like C-terminal permuted SH3-like" evidence="6">
    <location>
        <begin position="554"/>
        <end position="620"/>
    </location>
</feature>
<name>A0A2G9ZK68_9BACT</name>
<evidence type="ECO:0000313" key="8">
    <source>
        <dbReference type="Proteomes" id="UP000230729"/>
    </source>
</evidence>
<evidence type="ECO:0000256" key="2">
    <source>
        <dbReference type="SAM" id="Coils"/>
    </source>
</evidence>
<comment type="caution">
    <text evidence="7">The sequence shown here is derived from an EMBL/GenBank/DDBJ whole genome shotgun (WGS) entry which is preliminary data.</text>
</comment>
<comment type="similarity">
    <text evidence="1">Belongs to the membrane fusion protein (MFP) (TC 8.A.1) family.</text>
</comment>
<dbReference type="Gene3D" id="2.40.420.20">
    <property type="match status" value="1"/>
</dbReference>
<dbReference type="PANTHER" id="PTHR30469">
    <property type="entry name" value="MULTIDRUG RESISTANCE PROTEIN MDTA"/>
    <property type="match status" value="1"/>
</dbReference>
<reference evidence="7 8" key="1">
    <citation type="submission" date="2017-09" db="EMBL/GenBank/DDBJ databases">
        <title>Depth-based differentiation of microbial function through sediment-hosted aquifers and enrichment of novel symbionts in the deep terrestrial subsurface.</title>
        <authorList>
            <person name="Probst A.J."/>
            <person name="Ladd B."/>
            <person name="Jarett J.K."/>
            <person name="Geller-Mcgrath D.E."/>
            <person name="Sieber C.M."/>
            <person name="Emerson J.B."/>
            <person name="Anantharaman K."/>
            <person name="Thomas B.C."/>
            <person name="Malmstrom R."/>
            <person name="Stieglmeier M."/>
            <person name="Klingl A."/>
            <person name="Woyke T."/>
            <person name="Ryan C.M."/>
            <person name="Banfield J.F."/>
        </authorList>
    </citation>
    <scope>NUCLEOTIDE SEQUENCE [LARGE SCALE GENOMIC DNA]</scope>
    <source>
        <strain evidence="7">CG23_combo_of_CG06-09_8_20_14_all_49_15</strain>
    </source>
</reference>
<dbReference type="Pfam" id="PF25917">
    <property type="entry name" value="BSH_RND"/>
    <property type="match status" value="1"/>
</dbReference>
<dbReference type="InterPro" id="IPR058625">
    <property type="entry name" value="MdtA-like_BSH"/>
</dbReference>
<evidence type="ECO:0000259" key="5">
    <source>
        <dbReference type="Pfam" id="PF25954"/>
    </source>
</evidence>
<dbReference type="InterPro" id="IPR058637">
    <property type="entry name" value="YknX-like_C"/>
</dbReference>
<dbReference type="Proteomes" id="UP000230729">
    <property type="component" value="Unassembled WGS sequence"/>
</dbReference>
<accession>A0A2G9ZK68</accession>
<keyword evidence="3" id="KW-0472">Membrane</keyword>
<feature type="domain" description="CusB-like beta-barrel" evidence="5">
    <location>
        <begin position="489"/>
        <end position="540"/>
    </location>
</feature>
<keyword evidence="3" id="KW-1133">Transmembrane helix</keyword>
<evidence type="ECO:0000259" key="4">
    <source>
        <dbReference type="Pfam" id="PF25917"/>
    </source>
</evidence>
<evidence type="ECO:0000313" key="7">
    <source>
        <dbReference type="EMBL" id="PIP33569.1"/>
    </source>
</evidence>
<dbReference type="Gene3D" id="2.40.30.170">
    <property type="match status" value="1"/>
</dbReference>